<dbReference type="PANTHER" id="PTHR31639:SF166">
    <property type="entry name" value="F-BOX DOMAIN-CONTAINING PROTEIN"/>
    <property type="match status" value="1"/>
</dbReference>
<dbReference type="PROSITE" id="PS50181">
    <property type="entry name" value="FBOX"/>
    <property type="match status" value="1"/>
</dbReference>
<dbReference type="SUPFAM" id="SSF52047">
    <property type="entry name" value="RNI-like"/>
    <property type="match status" value="1"/>
</dbReference>
<evidence type="ECO:0000259" key="1">
    <source>
        <dbReference type="PROSITE" id="PS50181"/>
    </source>
</evidence>
<name>M1C3Z6_SOLTU</name>
<evidence type="ECO:0000313" key="2">
    <source>
        <dbReference type="EnsemblPlants" id="PGSC0003DMT400059220"/>
    </source>
</evidence>
<dbReference type="InParanoid" id="M1C3Z6"/>
<reference evidence="2" key="2">
    <citation type="submission" date="2015-06" db="UniProtKB">
        <authorList>
            <consortium name="EnsemblPlants"/>
        </authorList>
    </citation>
    <scope>IDENTIFICATION</scope>
    <source>
        <strain evidence="2">DM1-3 516 R44</strain>
    </source>
</reference>
<dbReference type="PANTHER" id="PTHR31639">
    <property type="entry name" value="F-BOX PROTEIN-LIKE"/>
    <property type="match status" value="1"/>
</dbReference>
<accession>M1C3Z6</accession>
<organism evidence="2 3">
    <name type="scientific">Solanum tuberosum</name>
    <name type="common">Potato</name>
    <dbReference type="NCBI Taxonomy" id="4113"/>
    <lineage>
        <taxon>Eukaryota</taxon>
        <taxon>Viridiplantae</taxon>
        <taxon>Streptophyta</taxon>
        <taxon>Embryophyta</taxon>
        <taxon>Tracheophyta</taxon>
        <taxon>Spermatophyta</taxon>
        <taxon>Magnoliopsida</taxon>
        <taxon>eudicotyledons</taxon>
        <taxon>Gunneridae</taxon>
        <taxon>Pentapetalae</taxon>
        <taxon>asterids</taxon>
        <taxon>lamiids</taxon>
        <taxon>Solanales</taxon>
        <taxon>Solanaceae</taxon>
        <taxon>Solanoideae</taxon>
        <taxon>Solaneae</taxon>
        <taxon>Solanum</taxon>
    </lineage>
</organism>
<dbReference type="HOGENOM" id="CLU_010721_5_2_1"/>
<dbReference type="Gramene" id="PGSC0003DMT400059220">
    <property type="protein sequence ID" value="PGSC0003DMT400059220"/>
    <property type="gene ID" value="PGSC0003DMG400023005"/>
</dbReference>
<protein>
    <submittedName>
        <fullName evidence="2">Ubiquitin-protein ligase</fullName>
    </submittedName>
</protein>
<dbReference type="AlphaFoldDB" id="M1C3Z6"/>
<dbReference type="Gene3D" id="1.20.1280.50">
    <property type="match status" value="1"/>
</dbReference>
<reference evidence="3" key="1">
    <citation type="journal article" date="2011" name="Nature">
        <title>Genome sequence and analysis of the tuber crop potato.</title>
        <authorList>
            <consortium name="The Potato Genome Sequencing Consortium"/>
        </authorList>
    </citation>
    <scope>NUCLEOTIDE SEQUENCE [LARGE SCALE GENOMIC DNA]</scope>
    <source>
        <strain evidence="3">cv. DM1-3 516 R44</strain>
    </source>
</reference>
<dbReference type="InterPro" id="IPR032675">
    <property type="entry name" value="LRR_dom_sf"/>
</dbReference>
<dbReference type="SUPFAM" id="SSF81383">
    <property type="entry name" value="F-box domain"/>
    <property type="match status" value="1"/>
</dbReference>
<evidence type="ECO:0000313" key="3">
    <source>
        <dbReference type="Proteomes" id="UP000011115"/>
    </source>
</evidence>
<dbReference type="Proteomes" id="UP000011115">
    <property type="component" value="Unassembled WGS sequence"/>
</dbReference>
<keyword evidence="3" id="KW-1185">Reference proteome</keyword>
<dbReference type="Pfam" id="PF00646">
    <property type="entry name" value="F-box"/>
    <property type="match status" value="1"/>
</dbReference>
<sequence length="471" mass="53559">MEMTNLKKQKVTEEEAPQGISKLPDLLLVQILSLLPTKDAFRTCLISPTWRRLPTLIDSFNFTCSTDREREDFSFIQNALAHSLSSKIIKFKLDLTYLSLSDCSFRPEYETLISGCFSFAVERQVENVVLWSQYSNGCTLPESLCTCSSLITLDVKHCGFNNAVISWNSLKSIKLGHLMLTDDEMVKLLSGCPALETMELYSYTGFHRLEINSLKLKTLRRFRKAKILFGVNTYHPPTPPLAVLDDWSVDFLVDSRCNSELLDLAKGDNMDLLSGVSIVEFHNLKEVKIVISPERCLKDHVKWGFEKLSKLSEFLLLNAPVLEKFVIISKRRRGELSMSSLLVVSLDDFPFYFLDDFRCKSELLDLAKGDDMDLLSGVSSVEYHNLKKVKIVISSEACLKDHVKRGFEKVSKLLEFLLLNALVLENFVIVSKKRRCETCSINCLSQFLSRLADNLLGCPRSSTNSEIIFHE</sequence>
<dbReference type="EnsemblPlants" id="PGSC0003DMT400059220">
    <property type="protein sequence ID" value="PGSC0003DMT400059220"/>
    <property type="gene ID" value="PGSC0003DMG400023005"/>
</dbReference>
<dbReference type="Pfam" id="PF24758">
    <property type="entry name" value="LRR_At5g56370"/>
    <property type="match status" value="1"/>
</dbReference>
<dbReference type="PaxDb" id="4113-PGSC0003DMT400059220"/>
<dbReference type="FunCoup" id="M1C3Z6">
    <property type="interactions" value="388"/>
</dbReference>
<feature type="domain" description="F-box" evidence="1">
    <location>
        <begin position="17"/>
        <end position="53"/>
    </location>
</feature>
<dbReference type="eggNOG" id="ENOG502QVFC">
    <property type="taxonomic scope" value="Eukaryota"/>
</dbReference>
<dbReference type="InterPro" id="IPR036047">
    <property type="entry name" value="F-box-like_dom_sf"/>
</dbReference>
<proteinExistence type="predicted"/>
<dbReference type="InterPro" id="IPR055411">
    <property type="entry name" value="LRR_FXL15/At3g58940/PEG3-like"/>
</dbReference>
<dbReference type="InterPro" id="IPR001810">
    <property type="entry name" value="F-box_dom"/>
</dbReference>
<dbReference type="Gene3D" id="3.80.10.10">
    <property type="entry name" value="Ribonuclease Inhibitor"/>
    <property type="match status" value="1"/>
</dbReference>